<evidence type="ECO:0000313" key="2">
    <source>
        <dbReference type="EMBL" id="KKS96085.1"/>
    </source>
</evidence>
<keyword evidence="1" id="KW-0472">Membrane</keyword>
<dbReference type="EMBL" id="LCFP01000012">
    <property type="protein sequence ID" value="KKS96085.1"/>
    <property type="molecule type" value="Genomic_DNA"/>
</dbReference>
<proteinExistence type="predicted"/>
<feature type="transmembrane region" description="Helical" evidence="1">
    <location>
        <begin position="298"/>
        <end position="321"/>
    </location>
</feature>
<feature type="transmembrane region" description="Helical" evidence="1">
    <location>
        <begin position="119"/>
        <end position="136"/>
    </location>
</feature>
<dbReference type="AlphaFoldDB" id="A0A0G1DDY9"/>
<feature type="transmembrane region" description="Helical" evidence="1">
    <location>
        <begin position="62"/>
        <end position="80"/>
    </location>
</feature>
<feature type="transmembrane region" description="Helical" evidence="1">
    <location>
        <begin position="142"/>
        <end position="160"/>
    </location>
</feature>
<protein>
    <recommendedName>
        <fullName evidence="4">Membrane protein 6-pyruvoyl-tetrahydropterin synthase-related domain-containing protein</fullName>
    </recommendedName>
</protein>
<evidence type="ECO:0000256" key="1">
    <source>
        <dbReference type="SAM" id="Phobius"/>
    </source>
</evidence>
<feature type="transmembrane region" description="Helical" evidence="1">
    <location>
        <begin position="415"/>
        <end position="434"/>
    </location>
</feature>
<reference evidence="2 3" key="1">
    <citation type="journal article" date="2015" name="Nature">
        <title>rRNA introns, odd ribosomes, and small enigmatic genomes across a large radiation of phyla.</title>
        <authorList>
            <person name="Brown C.T."/>
            <person name="Hug L.A."/>
            <person name="Thomas B.C."/>
            <person name="Sharon I."/>
            <person name="Castelle C.J."/>
            <person name="Singh A."/>
            <person name="Wilkins M.J."/>
            <person name="Williams K.H."/>
            <person name="Banfield J.F."/>
        </authorList>
    </citation>
    <scope>NUCLEOTIDE SEQUENCE [LARGE SCALE GENOMIC DNA]</scope>
</reference>
<organism evidence="2 3">
    <name type="scientific">Candidatus Gottesmanbacteria bacterium GW2011_GWA2_43_14</name>
    <dbReference type="NCBI Taxonomy" id="1618443"/>
    <lineage>
        <taxon>Bacteria</taxon>
        <taxon>Candidatus Gottesmaniibacteriota</taxon>
    </lineage>
</organism>
<gene>
    <name evidence="2" type="ORF">UV73_C0012G0113</name>
</gene>
<dbReference type="InterPro" id="IPR018247">
    <property type="entry name" value="EF_Hand_1_Ca_BS"/>
</dbReference>
<feature type="transmembrane region" description="Helical" evidence="1">
    <location>
        <begin position="193"/>
        <end position="211"/>
    </location>
</feature>
<name>A0A0G1DDY9_9BACT</name>
<keyword evidence="1" id="KW-1133">Transmembrane helix</keyword>
<comment type="caution">
    <text evidence="2">The sequence shown here is derived from an EMBL/GenBank/DDBJ whole genome shotgun (WGS) entry which is preliminary data.</text>
</comment>
<evidence type="ECO:0000313" key="3">
    <source>
        <dbReference type="Proteomes" id="UP000034894"/>
    </source>
</evidence>
<feature type="transmembrane region" description="Helical" evidence="1">
    <location>
        <begin position="218"/>
        <end position="238"/>
    </location>
</feature>
<feature type="transmembrane region" description="Helical" evidence="1">
    <location>
        <begin position="333"/>
        <end position="356"/>
    </location>
</feature>
<feature type="transmembrane region" description="Helical" evidence="1">
    <location>
        <begin position="887"/>
        <end position="908"/>
    </location>
</feature>
<sequence length="920" mass="107522">MSVFKKYYPFLFLTLLSFWFVIYQKNGLLSLGDFVFPPIPELWLYFRLFAWKDFAFLGNASYIDYVNLIHYFPIFALFKIGIPITVIQSIFISALFIIGSFAMYHLLHEVLIESIHKKIICMICAILYMFNPYVAIVKLRGYNMSLYAYVFAPLIIYFFTKYIKGRHFFKNKYLYLIGFSYLLSSPASTQPAYITWSIFLIFYFSLLLFLFHNFNKTILLKFLIVITLFFLINTFWIMSLVLNLGAINRIIDVVQDETSLEAINNVSGNNLVNTFRLLGIPGMDATWRGIPYLSYYQIYSSPIFIFVGISLFLITFFGWLFSPWTHLKGKERLWWFYFISISLLSIFIIGGVNFLIPNLKLWLFKNFPLFLLYRKPYEKGAFFFIFSLVGLLAISLKIISNMLDFHVKKRNKNITTIFFIVILFFVLLYNFPFWSKQIFTSINHPECTINSLNHYPNYLYYFGEQLEKDKKVGRLLGLPINNSPISSGVENFKWGYAGIDPIFLFTNKGYILMNPLIPFIKNFYQNINSESVNEINYVSNLSSINSLFNIKKNILRNDICWQLYHSPDPSHDKKYLDGMNTKKTSIGELDLYDVSAENFVPHVYTPQHIIYSQDSVKKLTFIISQPEFTARSAVFFESQNSFTHFKNQLNQLGISSISTDGAKIQLSRLPVTEFKKINPVKYRVIIHGATGKFPFLLNESFHDGWKTYFVKLNNIWSSNHNSKSDLNSLITKYKILDGNEEDQVNIEELKEFVDKGLVTILGNGEEQSIIHLKYENGIEKLDYIEKYKIDFVSKNFQDTIQNDNLPNGSYYETWFAGKSDDSWISKITGFNKSILQVPDDTHLMVNGYANSWIIDPEKICKNNGFCKINDDGSYDLEMVIEFWPQRLFYLGLGISGMTLLLCLIYLIYDFIYKKMVRYRV</sequence>
<feature type="transmembrane region" description="Helical" evidence="1">
    <location>
        <begin position="86"/>
        <end position="107"/>
    </location>
</feature>
<feature type="transmembrane region" description="Helical" evidence="1">
    <location>
        <begin position="381"/>
        <end position="403"/>
    </location>
</feature>
<keyword evidence="1" id="KW-0812">Transmembrane</keyword>
<dbReference type="STRING" id="1618443.UV73_C0012G0113"/>
<evidence type="ECO:0008006" key="4">
    <source>
        <dbReference type="Google" id="ProtNLM"/>
    </source>
</evidence>
<feature type="transmembrane region" description="Helical" evidence="1">
    <location>
        <begin position="7"/>
        <end position="23"/>
    </location>
</feature>
<accession>A0A0G1DDY9</accession>
<dbReference type="PROSITE" id="PS00018">
    <property type="entry name" value="EF_HAND_1"/>
    <property type="match status" value="1"/>
</dbReference>
<dbReference type="Proteomes" id="UP000034894">
    <property type="component" value="Unassembled WGS sequence"/>
</dbReference>